<feature type="domain" description="EGF-like" evidence="9">
    <location>
        <begin position="1519"/>
        <end position="1555"/>
    </location>
</feature>
<feature type="disulfide bond" evidence="6">
    <location>
        <begin position="1317"/>
        <end position="1326"/>
    </location>
</feature>
<protein>
    <submittedName>
        <fullName evidence="11">Neurogenic locus Notch protein</fullName>
    </submittedName>
</protein>
<feature type="disulfide bond" evidence="6">
    <location>
        <begin position="1394"/>
        <end position="1403"/>
    </location>
</feature>
<feature type="disulfide bond" evidence="6">
    <location>
        <begin position="1600"/>
        <end position="1610"/>
    </location>
</feature>
<feature type="domain" description="EGF-like" evidence="9">
    <location>
        <begin position="1406"/>
        <end position="1441"/>
    </location>
</feature>
<keyword evidence="5" id="KW-0325">Glycoprotein</keyword>
<keyword evidence="2" id="KW-0732">Signal</keyword>
<dbReference type="FunFam" id="2.10.25.10:FF:000109">
    <property type="entry name" value="Notch homolog 4, [Drosophila]"/>
    <property type="match status" value="1"/>
</dbReference>
<feature type="domain" description="EGF-like" evidence="9">
    <location>
        <begin position="1480"/>
        <end position="1517"/>
    </location>
</feature>
<dbReference type="PANTHER" id="PTHR24033">
    <property type="entry name" value="EGF-LIKE DOMAIN-CONTAINING PROTEIN"/>
    <property type="match status" value="1"/>
</dbReference>
<dbReference type="FunFam" id="2.10.25.10:FF:000255">
    <property type="entry name" value="Sushi, nidogen and EGF-like domains 1"/>
    <property type="match status" value="1"/>
</dbReference>
<evidence type="ECO:0000259" key="9">
    <source>
        <dbReference type="PROSITE" id="PS50026"/>
    </source>
</evidence>
<accession>A0A0N5AR78</accession>
<feature type="disulfide bond" evidence="6">
    <location>
        <begin position="81"/>
        <end position="90"/>
    </location>
</feature>
<feature type="domain" description="EGF-like" evidence="9">
    <location>
        <begin position="421"/>
        <end position="462"/>
    </location>
</feature>
<feature type="disulfide bond" evidence="6">
    <location>
        <begin position="330"/>
        <end position="339"/>
    </location>
</feature>
<feature type="disulfide bond" evidence="6">
    <location>
        <begin position="1507"/>
        <end position="1516"/>
    </location>
</feature>
<dbReference type="InterPro" id="IPR018097">
    <property type="entry name" value="EGF_Ca-bd_CS"/>
</dbReference>
<keyword evidence="10" id="KW-1185">Reference proteome</keyword>
<keyword evidence="7" id="KW-0812">Transmembrane</keyword>
<evidence type="ECO:0000313" key="11">
    <source>
        <dbReference type="WBParaSite" id="SMUV_0000721401-mRNA-1"/>
    </source>
</evidence>
<dbReference type="PROSITE" id="PS01186">
    <property type="entry name" value="EGF_2"/>
    <property type="match status" value="19"/>
</dbReference>
<feature type="domain" description="Laminin G" evidence="8">
    <location>
        <begin position="579"/>
        <end position="742"/>
    </location>
</feature>
<feature type="domain" description="EGF-like" evidence="9">
    <location>
        <begin position="153"/>
        <end position="194"/>
    </location>
</feature>
<feature type="domain" description="EGF-like" evidence="9">
    <location>
        <begin position="1557"/>
        <end position="1594"/>
    </location>
</feature>
<keyword evidence="4 6" id="KW-1015">Disulfide bond</keyword>
<feature type="disulfide bond" evidence="6">
    <location>
        <begin position="1410"/>
        <end position="1420"/>
    </location>
</feature>
<dbReference type="Gene3D" id="2.60.120.200">
    <property type="match status" value="3"/>
</dbReference>
<feature type="disulfide bond" evidence="6">
    <location>
        <begin position="452"/>
        <end position="461"/>
    </location>
</feature>
<feature type="domain" description="EGF-like" evidence="9">
    <location>
        <begin position="977"/>
        <end position="1013"/>
    </location>
</feature>
<dbReference type="FunFam" id="2.10.25.10:FF:000434">
    <property type="entry name" value="Predicted protein"/>
    <property type="match status" value="1"/>
</dbReference>
<dbReference type="Pfam" id="PF02210">
    <property type="entry name" value="Laminin_G_2"/>
    <property type="match status" value="2"/>
</dbReference>
<feature type="domain" description="EGF-like" evidence="9">
    <location>
        <begin position="1330"/>
        <end position="1366"/>
    </location>
</feature>
<dbReference type="Proteomes" id="UP000046393">
    <property type="component" value="Unplaced"/>
</dbReference>
<evidence type="ECO:0000256" key="6">
    <source>
        <dbReference type="PROSITE-ProRule" id="PRU00076"/>
    </source>
</evidence>
<name>A0A0N5AR78_9BILA</name>
<dbReference type="Gene3D" id="2.10.25.10">
    <property type="entry name" value="Laminin"/>
    <property type="match status" value="23"/>
</dbReference>
<dbReference type="CDD" id="cd00110">
    <property type="entry name" value="LamG"/>
    <property type="match status" value="2"/>
</dbReference>
<dbReference type="SMART" id="SM00179">
    <property type="entry name" value="EGF_CA"/>
    <property type="match status" value="18"/>
</dbReference>
<reference evidence="11" key="1">
    <citation type="submission" date="2016-04" db="UniProtKB">
        <authorList>
            <consortium name="WormBaseParasite"/>
        </authorList>
    </citation>
    <scope>IDENTIFICATION</scope>
</reference>
<feature type="disulfide bond" evidence="6">
    <location>
        <begin position="1545"/>
        <end position="1554"/>
    </location>
</feature>
<evidence type="ECO:0000259" key="8">
    <source>
        <dbReference type="PROSITE" id="PS50025"/>
    </source>
</evidence>
<feature type="domain" description="EGF-like" evidence="9">
    <location>
        <begin position="306"/>
        <end position="340"/>
    </location>
</feature>
<dbReference type="InterPro" id="IPR001881">
    <property type="entry name" value="EGF-like_Ca-bd_dom"/>
</dbReference>
<feature type="disulfide bond" evidence="6">
    <location>
        <begin position="259"/>
        <end position="268"/>
    </location>
</feature>
<feature type="domain" description="EGF-like" evidence="9">
    <location>
        <begin position="744"/>
        <end position="780"/>
    </location>
</feature>
<evidence type="ECO:0000256" key="7">
    <source>
        <dbReference type="SAM" id="Phobius"/>
    </source>
</evidence>
<evidence type="ECO:0000256" key="1">
    <source>
        <dbReference type="ARBA" id="ARBA00022536"/>
    </source>
</evidence>
<dbReference type="WBParaSite" id="SMUV_0000721401-mRNA-1">
    <property type="protein sequence ID" value="SMUV_0000721401-mRNA-1"/>
    <property type="gene ID" value="SMUV_0000721401"/>
</dbReference>
<feature type="domain" description="EGF-like" evidence="9">
    <location>
        <begin position="1215"/>
        <end position="1252"/>
    </location>
</feature>
<dbReference type="STRING" id="451379.A0A0N5AR78"/>
<feature type="disulfide bond" evidence="6">
    <location>
        <begin position="770"/>
        <end position="779"/>
    </location>
</feature>
<dbReference type="PROSITE" id="PS01187">
    <property type="entry name" value="EGF_CA"/>
    <property type="match status" value="4"/>
</dbReference>
<dbReference type="FunFam" id="2.10.25.10:FF:000472">
    <property type="entry name" value="Uncharacterized protein, isoform A"/>
    <property type="match status" value="2"/>
</dbReference>
<feature type="domain" description="EGF-like" evidence="9">
    <location>
        <begin position="16"/>
        <end position="54"/>
    </location>
</feature>
<feature type="domain" description="EGF-like" evidence="9">
    <location>
        <begin position="539"/>
        <end position="577"/>
    </location>
</feature>
<dbReference type="PROSITE" id="PS00022">
    <property type="entry name" value="EGF_1"/>
    <property type="match status" value="21"/>
</dbReference>
<dbReference type="InterPro" id="IPR001791">
    <property type="entry name" value="Laminin_G"/>
</dbReference>
<feature type="disulfide bond" evidence="6">
    <location>
        <begin position="389"/>
        <end position="399"/>
    </location>
</feature>
<proteinExistence type="predicted"/>
<dbReference type="SMART" id="SM00181">
    <property type="entry name" value="EGF"/>
    <property type="match status" value="26"/>
</dbReference>
<feature type="domain" description="EGF-like" evidence="9">
    <location>
        <begin position="385"/>
        <end position="420"/>
    </location>
</feature>
<dbReference type="PROSITE" id="PS50026">
    <property type="entry name" value="EGF_3"/>
    <property type="match status" value="23"/>
</dbReference>
<dbReference type="GO" id="GO:0005509">
    <property type="term" value="F:calcium ion binding"/>
    <property type="evidence" value="ECO:0007669"/>
    <property type="project" value="InterPro"/>
</dbReference>
<dbReference type="InterPro" id="IPR013032">
    <property type="entry name" value="EGF-like_CS"/>
</dbReference>
<feature type="disulfide bond" evidence="6">
    <location>
        <begin position="184"/>
        <end position="193"/>
    </location>
</feature>
<feature type="disulfide bond" evidence="6">
    <location>
        <begin position="410"/>
        <end position="419"/>
    </location>
</feature>
<keyword evidence="1 6" id="KW-0245">EGF-like domain</keyword>
<feature type="transmembrane region" description="Helical" evidence="7">
    <location>
        <begin position="1698"/>
        <end position="1722"/>
    </location>
</feature>
<feature type="disulfide bond" evidence="6">
    <location>
        <begin position="44"/>
        <end position="53"/>
    </location>
</feature>
<dbReference type="Pfam" id="PF12661">
    <property type="entry name" value="hEGF"/>
    <property type="match status" value="1"/>
</dbReference>
<feature type="disulfide bond" evidence="6">
    <location>
        <begin position="1469"/>
        <end position="1478"/>
    </location>
</feature>
<feature type="disulfide bond" evidence="6">
    <location>
        <begin position="1356"/>
        <end position="1365"/>
    </location>
</feature>
<evidence type="ECO:0000256" key="5">
    <source>
        <dbReference type="ARBA" id="ARBA00023180"/>
    </source>
</evidence>
<feature type="domain" description="EGF-like" evidence="9">
    <location>
        <begin position="196"/>
        <end position="232"/>
    </location>
</feature>
<dbReference type="CDD" id="cd00054">
    <property type="entry name" value="EGF_CA"/>
    <property type="match status" value="12"/>
</dbReference>
<evidence type="ECO:0000313" key="10">
    <source>
        <dbReference type="Proteomes" id="UP000046393"/>
    </source>
</evidence>
<feature type="disulfide bond" evidence="6">
    <location>
        <begin position="1279"/>
        <end position="1288"/>
    </location>
</feature>
<dbReference type="SUPFAM" id="SSF57196">
    <property type="entry name" value="EGF/Laminin"/>
    <property type="match status" value="18"/>
</dbReference>
<dbReference type="PANTHER" id="PTHR24033:SF232">
    <property type="entry name" value="LAMININ SUBUNIT GAMMA-2-RELATED"/>
    <property type="match status" value="1"/>
</dbReference>
<feature type="disulfide bond" evidence="6">
    <location>
        <begin position="222"/>
        <end position="231"/>
    </location>
</feature>
<dbReference type="SMART" id="SM00282">
    <property type="entry name" value="LamG"/>
    <property type="match status" value="3"/>
</dbReference>
<dbReference type="PROSITE" id="PS50025">
    <property type="entry name" value="LAM_G_DOMAIN"/>
    <property type="match status" value="3"/>
</dbReference>
<evidence type="ECO:0000256" key="2">
    <source>
        <dbReference type="ARBA" id="ARBA00022729"/>
    </source>
</evidence>
<dbReference type="InterPro" id="IPR051830">
    <property type="entry name" value="NOTCH_homolog"/>
</dbReference>
<feature type="domain" description="EGF-like" evidence="9">
    <location>
        <begin position="233"/>
        <end position="269"/>
    </location>
</feature>
<feature type="domain" description="EGF-like" evidence="9">
    <location>
        <begin position="1254"/>
        <end position="1289"/>
    </location>
</feature>
<feature type="domain" description="EGF-like" evidence="9">
    <location>
        <begin position="342"/>
        <end position="379"/>
    </location>
</feature>
<feature type="domain" description="Laminin G" evidence="8">
    <location>
        <begin position="1038"/>
        <end position="1213"/>
    </location>
</feature>
<feature type="disulfide bond" evidence="6">
    <location>
        <begin position="60"/>
        <end position="70"/>
    </location>
</feature>
<evidence type="ECO:0000256" key="4">
    <source>
        <dbReference type="ARBA" id="ARBA00023157"/>
    </source>
</evidence>
<feature type="disulfide bond" evidence="6">
    <location>
        <begin position="1242"/>
        <end position="1251"/>
    </location>
</feature>
<dbReference type="SUPFAM" id="SSF49899">
    <property type="entry name" value="Concanavalin A-like lectins/glucanases"/>
    <property type="match status" value="3"/>
</dbReference>
<dbReference type="Pfam" id="PF25024">
    <property type="entry name" value="EGF_TEN"/>
    <property type="match status" value="1"/>
</dbReference>
<dbReference type="FunFam" id="2.10.25.10:FF:000279">
    <property type="entry name" value="Neurogenic locus notch 1"/>
    <property type="match status" value="1"/>
</dbReference>
<sequence>MFYGSYNTNTSLTVTAKRLCESNVCLNDGECVVNDVERSFQCICKTGFTGVLCESTSTSCSRACRNGGHCIRVDENELCDCPTGYYGELCEIKVKDCRENGCRKNESTHYDSPVAFFRCVSDDLNVYSCVLDPCASNPCFNNATCVPEKKLCSLRRCRVKVHAKALNYQNCFVMKFQDSFTCKCWPGFEGQYCEKLIDYCKKNPCLNGGTCLSSLNSFFCQCIDGYKGKLCETLEHCQSEPCLNGGTCTETISGYSCRCPPGIYGKNCQHKTESVCNCTNKYHLCIDGKCVCSKGFTGENCDQLAEDVNCSEKKPCVNGGTCEENGTCSCHPNYTGKFCEQLMKKCLVNNKPCINGQCMQKYGKTFCKCDSGYEGITCEKQVLPSTDPCDGFMCNNGKCYISNGSAKCKCNSGWQGTYCDTFNACYKNQCLNNGKCMPNKETTGPTEFFCLCENPYEGNRCETLKSSNICSQNCSEDEVCEEVSQLTITDMFTSNFTRNSKPRSCSECVNSVRCIEREGSESVSCICQYSFDSQKCDRKLEECDNCTNYQVCRKNYEDDRTTVYCGCAPGFYGEQCQHSTAATFTNTSFFIHQAQSAIIGSSSTMYSLKFSFRTTMENTHIVTAENILNQVQFTIELQAGRLKIDFPLFTMSKIVPFPMNDDVWYTIMLNNTKKAISLEISQDDVLIRKVRSPEQKGLGIFWTRFGRGREGNYRGCIRDVKIGGELIDVAKSSRSVGVVEGCQREKQCTPNPCQNNGKCFDKWDSFECECRRPYLPPYCIEKLSEVTFGNNNVTSKLQFSINKDADDVKMQTDLSLLMRTNKPDEAILYIGEEDLNDFGTFFSLSLINGSVNVKARLGGKRTFSGYCPGSVNDNIVHLVHLFRDRNNITASINGKKCMEFEIANRFDHPLLADTIIIGSIDNAPKEAFDTAEYFKGTIQDLRINDKSVALNKDNRGFNVTTIGAQISSINILKGTVSDDVCSKRDVCVNGRCVNTFNDFECSCEFSWTGRRCDEKDHCAMSSCGRYASCSNYKGGTLPATFIANSTTKLRLHTTGELDTQKNNLSLSLRTRSKQGQIMYLESEQNNLYLRLENGHLVVETVFEGQESKLELSNVVCDGLWHNLVVNRNAVYFDGETISEVFLFDVNAVLKNPKTYLIFGKHDGNPSFEGCLKDILIGATPPISLLPVDKAGGYLENLTHFIVEIKDKIRDDGCYSEPLCGDYNPCKNGAVCRDLWNLRVCNCKPGFSGLLCQENVNECVKNKCVHGQCVDGIGKYSCNCLPGYTSTYCDKSITFCDPNPCFNNGVCSSRNGTFYCDCLQPFVGSRCQISHNSNCTSQPCRNGATCEDTDDSFLCKCPEGFEGRLCDVKIDYCLGNPCQNGAVCSSKLSGYKCKCTEGFEGERCDKLTDECLKIPCVHGNCSSIWNGYMCTCEKGWKGPQCDIDDDECLGFPCQNGGKCQNVPGGFKCGCPKYYFGDYCETVGTCVSEPCGENGVCNQINAVDFSCTCAYGYTGTYCEEQIDYCSLNPCLNGATCEKLVGSFNCLCIPGFTGETCATDIDECVEGACLNGGRCTDRINGYECDCSGTGYSGERCTDDIDECSNGLCQYGICTNLPGSYNCDCDFGYIGKRCNREDPCLPNDQNETRHNCLHGKCIRPRVVTDSNGVESVQYDCDCFSGYTGVECREFLERKRSLALSHIAGPVIAVLIALISIGCLLFGIVTLKGRGRVQGTYSPSNQEINGARLPMNSLLKAPPEERLI</sequence>
<keyword evidence="3" id="KW-0677">Repeat</keyword>
<dbReference type="InterPro" id="IPR013320">
    <property type="entry name" value="ConA-like_dom_sf"/>
</dbReference>
<keyword evidence="7" id="KW-1133">Transmembrane helix</keyword>
<feature type="domain" description="EGF-like" evidence="9">
    <location>
        <begin position="1368"/>
        <end position="1404"/>
    </location>
</feature>
<dbReference type="InterPro" id="IPR000742">
    <property type="entry name" value="EGF"/>
</dbReference>
<feature type="disulfide bond" evidence="6">
    <location>
        <begin position="1621"/>
        <end position="1630"/>
    </location>
</feature>
<feature type="disulfide bond" evidence="6">
    <location>
        <begin position="1431"/>
        <end position="1440"/>
    </location>
</feature>
<feature type="disulfide bond" evidence="6">
    <location>
        <begin position="369"/>
        <end position="378"/>
    </location>
</feature>
<feature type="disulfide bond" evidence="6">
    <location>
        <begin position="1258"/>
        <end position="1268"/>
    </location>
</feature>
<feature type="disulfide bond" evidence="6">
    <location>
        <begin position="567"/>
        <end position="576"/>
    </location>
</feature>
<dbReference type="Pfam" id="PF00008">
    <property type="entry name" value="EGF"/>
    <property type="match status" value="8"/>
</dbReference>
<feature type="domain" description="EGF-like" evidence="9">
    <location>
        <begin position="1596"/>
        <end position="1631"/>
    </location>
</feature>
<feature type="domain" description="EGF-like" evidence="9">
    <location>
        <begin position="1291"/>
        <end position="1327"/>
    </location>
</feature>
<feature type="domain" description="EGF-like" evidence="9">
    <location>
        <begin position="56"/>
        <end position="91"/>
    </location>
</feature>
<comment type="caution">
    <text evidence="6">Lacks conserved residue(s) required for the propagation of feature annotation.</text>
</comment>
<feature type="disulfide bond" evidence="6">
    <location>
        <begin position="1003"/>
        <end position="1012"/>
    </location>
</feature>
<dbReference type="InterPro" id="IPR000152">
    <property type="entry name" value="EGF-type_Asp/Asn_hydroxyl_site"/>
</dbReference>
<organism evidence="10 11">
    <name type="scientific">Syphacia muris</name>
    <dbReference type="NCBI Taxonomy" id="451379"/>
    <lineage>
        <taxon>Eukaryota</taxon>
        <taxon>Metazoa</taxon>
        <taxon>Ecdysozoa</taxon>
        <taxon>Nematoda</taxon>
        <taxon>Chromadorea</taxon>
        <taxon>Rhabditida</taxon>
        <taxon>Spirurina</taxon>
        <taxon>Oxyuridomorpha</taxon>
        <taxon>Oxyuroidea</taxon>
        <taxon>Oxyuridae</taxon>
        <taxon>Syphacia</taxon>
    </lineage>
</organism>
<feature type="disulfide bond" evidence="6">
    <location>
        <begin position="25"/>
        <end position="42"/>
    </location>
</feature>
<keyword evidence="7" id="KW-0472">Membrane</keyword>
<feature type="domain" description="EGF-like" evidence="9">
    <location>
        <begin position="1443"/>
        <end position="1479"/>
    </location>
</feature>
<evidence type="ECO:0000256" key="3">
    <source>
        <dbReference type="ARBA" id="ARBA00022737"/>
    </source>
</evidence>
<feature type="domain" description="Laminin G" evidence="8">
    <location>
        <begin position="786"/>
        <end position="981"/>
    </location>
</feature>
<dbReference type="PROSITE" id="PS00010">
    <property type="entry name" value="ASX_HYDROXYL"/>
    <property type="match status" value="7"/>
</dbReference>